<dbReference type="SMART" id="SM00353">
    <property type="entry name" value="HLH"/>
    <property type="match status" value="1"/>
</dbReference>
<comment type="caution">
    <text evidence="8">The sequence shown here is derived from an EMBL/GenBank/DDBJ whole genome shotgun (WGS) entry which is preliminary data.</text>
</comment>
<dbReference type="SUPFAM" id="SSF47459">
    <property type="entry name" value="HLH, helix-loop-helix DNA-binding domain"/>
    <property type="match status" value="1"/>
</dbReference>
<dbReference type="InterPro" id="IPR011598">
    <property type="entry name" value="bHLH_dom"/>
</dbReference>
<dbReference type="PANTHER" id="PTHR11723">
    <property type="entry name" value="DNA-BINDING PROTEIN INHIBITOR"/>
    <property type="match status" value="1"/>
</dbReference>
<feature type="compositionally biased region" description="Polar residues" evidence="6">
    <location>
        <begin position="203"/>
        <end position="214"/>
    </location>
</feature>
<accession>A0A9Q0RKK8</accession>
<gene>
    <name evidence="8" type="ORF">RDWZM_008948</name>
</gene>
<dbReference type="GO" id="GO:0046983">
    <property type="term" value="F:protein dimerization activity"/>
    <property type="evidence" value="ECO:0007669"/>
    <property type="project" value="InterPro"/>
</dbReference>
<evidence type="ECO:0000256" key="4">
    <source>
        <dbReference type="ARBA" id="ARBA00023163"/>
    </source>
</evidence>
<feature type="region of interest" description="Disordered" evidence="6">
    <location>
        <begin position="40"/>
        <end position="59"/>
    </location>
</feature>
<dbReference type="PROSITE" id="PS50888">
    <property type="entry name" value="BHLH"/>
    <property type="match status" value="1"/>
</dbReference>
<keyword evidence="2" id="KW-0678">Repressor</keyword>
<evidence type="ECO:0000256" key="6">
    <source>
        <dbReference type="SAM" id="MobiDB-lite"/>
    </source>
</evidence>
<dbReference type="GO" id="GO:0030154">
    <property type="term" value="P:cell differentiation"/>
    <property type="evidence" value="ECO:0007669"/>
    <property type="project" value="TreeGrafter"/>
</dbReference>
<protein>
    <recommendedName>
        <fullName evidence="7">BHLH domain-containing protein</fullName>
    </recommendedName>
</protein>
<evidence type="ECO:0000256" key="2">
    <source>
        <dbReference type="ARBA" id="ARBA00022491"/>
    </source>
</evidence>
<feature type="region of interest" description="Disordered" evidence="6">
    <location>
        <begin position="203"/>
        <end position="223"/>
    </location>
</feature>
<evidence type="ECO:0000313" key="9">
    <source>
        <dbReference type="Proteomes" id="UP001142055"/>
    </source>
</evidence>
<evidence type="ECO:0000313" key="8">
    <source>
        <dbReference type="EMBL" id="KAJ6217791.1"/>
    </source>
</evidence>
<organism evidence="8 9">
    <name type="scientific">Blomia tropicalis</name>
    <name type="common">Mite</name>
    <dbReference type="NCBI Taxonomy" id="40697"/>
    <lineage>
        <taxon>Eukaryota</taxon>
        <taxon>Metazoa</taxon>
        <taxon>Ecdysozoa</taxon>
        <taxon>Arthropoda</taxon>
        <taxon>Chelicerata</taxon>
        <taxon>Arachnida</taxon>
        <taxon>Acari</taxon>
        <taxon>Acariformes</taxon>
        <taxon>Sarcoptiformes</taxon>
        <taxon>Astigmata</taxon>
        <taxon>Glycyphagoidea</taxon>
        <taxon>Echimyopodidae</taxon>
        <taxon>Blomia</taxon>
    </lineage>
</organism>
<reference evidence="8" key="1">
    <citation type="submission" date="2022-12" db="EMBL/GenBank/DDBJ databases">
        <title>Genome assemblies of Blomia tropicalis.</title>
        <authorList>
            <person name="Cui Y."/>
        </authorList>
    </citation>
    <scope>NUCLEOTIDE SEQUENCE</scope>
    <source>
        <tissue evidence="8">Adult mites</tissue>
    </source>
</reference>
<dbReference type="GO" id="GO:0005737">
    <property type="term" value="C:cytoplasm"/>
    <property type="evidence" value="ECO:0007669"/>
    <property type="project" value="InterPro"/>
</dbReference>
<sequence>MTKIRTPEPLDSCARLHHPTIIPTMMVQVGATQPIRVRKARRPLTPSEQRQRAADREEMQSLLSKLKQLVPGIPKRRKMSKLEIIQHVIDYIFDLQVALESHPINGSIAAAMIEFQPHLGLVHHRNSSRNDVHMFDHEFDRQHHHHRSEALAVSAMADSLESNLDHHSSNVSYQSATNIANTTTYSSSVPVTYACDLNYQTHGRISNRNSSQGERQPLASIML</sequence>
<dbReference type="GO" id="GO:0005634">
    <property type="term" value="C:nucleus"/>
    <property type="evidence" value="ECO:0007669"/>
    <property type="project" value="UniProtKB-SubCell"/>
</dbReference>
<feature type="domain" description="BHLH" evidence="7">
    <location>
        <begin position="43"/>
        <end position="95"/>
    </location>
</feature>
<dbReference type="CDD" id="cd19684">
    <property type="entry name" value="bHLH_dnHLH_ID"/>
    <property type="match status" value="1"/>
</dbReference>
<dbReference type="AlphaFoldDB" id="A0A9Q0RKK8"/>
<dbReference type="GO" id="GO:0000122">
    <property type="term" value="P:negative regulation of transcription by RNA polymerase II"/>
    <property type="evidence" value="ECO:0007669"/>
    <property type="project" value="InterPro"/>
</dbReference>
<evidence type="ECO:0000256" key="3">
    <source>
        <dbReference type="ARBA" id="ARBA00023015"/>
    </source>
</evidence>
<dbReference type="Gene3D" id="4.10.280.10">
    <property type="entry name" value="Helix-loop-helix DNA-binding domain"/>
    <property type="match status" value="1"/>
</dbReference>
<name>A0A9Q0RKK8_BLOTA</name>
<dbReference type="PANTHER" id="PTHR11723:SF17">
    <property type="entry name" value="PROTEIN EXTRA-MACROCHAETAE"/>
    <property type="match status" value="1"/>
</dbReference>
<keyword evidence="9" id="KW-1185">Reference proteome</keyword>
<dbReference type="Proteomes" id="UP001142055">
    <property type="component" value="Chromosome 3"/>
</dbReference>
<comment type="subcellular location">
    <subcellularLocation>
        <location evidence="1">Nucleus</location>
    </subcellularLocation>
</comment>
<dbReference type="GO" id="GO:0032922">
    <property type="term" value="P:circadian regulation of gene expression"/>
    <property type="evidence" value="ECO:0007669"/>
    <property type="project" value="TreeGrafter"/>
</dbReference>
<dbReference type="EMBL" id="JAPWDV010000003">
    <property type="protein sequence ID" value="KAJ6217791.1"/>
    <property type="molecule type" value="Genomic_DNA"/>
</dbReference>
<evidence type="ECO:0000256" key="1">
    <source>
        <dbReference type="ARBA" id="ARBA00004123"/>
    </source>
</evidence>
<proteinExistence type="predicted"/>
<evidence type="ECO:0000256" key="5">
    <source>
        <dbReference type="ARBA" id="ARBA00023242"/>
    </source>
</evidence>
<dbReference type="InterPro" id="IPR036638">
    <property type="entry name" value="HLH_DNA-bd_sf"/>
</dbReference>
<keyword evidence="5" id="KW-0539">Nucleus</keyword>
<keyword evidence="3" id="KW-0805">Transcription regulation</keyword>
<evidence type="ECO:0000259" key="7">
    <source>
        <dbReference type="PROSITE" id="PS50888"/>
    </source>
</evidence>
<feature type="compositionally biased region" description="Basic and acidic residues" evidence="6">
    <location>
        <begin position="49"/>
        <end position="59"/>
    </location>
</feature>
<dbReference type="InterPro" id="IPR026052">
    <property type="entry name" value="DNA-bd_prot-inh"/>
</dbReference>
<dbReference type="Pfam" id="PF00010">
    <property type="entry name" value="HLH"/>
    <property type="match status" value="1"/>
</dbReference>
<dbReference type="OrthoDB" id="6509495at2759"/>
<keyword evidence="4" id="KW-0804">Transcription</keyword>